<dbReference type="EMBL" id="JBHRXJ010000005">
    <property type="protein sequence ID" value="MFC3528413.1"/>
    <property type="molecule type" value="Genomic_DNA"/>
</dbReference>
<sequence>MSNFPERPALLALALVLTLGSGAPAMADACVSESFLHRMESGIESSETISDQGDAQILGGTGQGLYEVRYLRPDYALTSFHAIGNGEDGGHDAGPDTGSDTGHDTGGRLYLGYVDYDPALLTGAPGGDFVFGGSFIALEQGEGVEILCIDDGKIDASVVTSTLEAVAAIEHAAGDAP</sequence>
<reference evidence="3" key="1">
    <citation type="journal article" date="2019" name="Int. J. Syst. Evol. Microbiol.">
        <title>The Global Catalogue of Microorganisms (GCM) 10K type strain sequencing project: providing services to taxonomists for standard genome sequencing and annotation.</title>
        <authorList>
            <consortium name="The Broad Institute Genomics Platform"/>
            <consortium name="The Broad Institute Genome Sequencing Center for Infectious Disease"/>
            <person name="Wu L."/>
            <person name="Ma J."/>
        </authorList>
    </citation>
    <scope>NUCLEOTIDE SEQUENCE [LARGE SCALE GENOMIC DNA]</scope>
    <source>
        <strain evidence="3">KCTC 42899</strain>
    </source>
</reference>
<evidence type="ECO:0000313" key="2">
    <source>
        <dbReference type="EMBL" id="MFC3528413.1"/>
    </source>
</evidence>
<feature type="chain" id="PRO_5046909751" evidence="1">
    <location>
        <begin position="28"/>
        <end position="177"/>
    </location>
</feature>
<evidence type="ECO:0000313" key="3">
    <source>
        <dbReference type="Proteomes" id="UP001595721"/>
    </source>
</evidence>
<name>A0ABV7R2T9_9RHOB</name>
<evidence type="ECO:0000256" key="1">
    <source>
        <dbReference type="SAM" id="SignalP"/>
    </source>
</evidence>
<proteinExistence type="predicted"/>
<feature type="signal peptide" evidence="1">
    <location>
        <begin position="1"/>
        <end position="27"/>
    </location>
</feature>
<organism evidence="2 3">
    <name type="scientific">Paracoccus mangrovi</name>
    <dbReference type="NCBI Taxonomy" id="1715645"/>
    <lineage>
        <taxon>Bacteria</taxon>
        <taxon>Pseudomonadati</taxon>
        <taxon>Pseudomonadota</taxon>
        <taxon>Alphaproteobacteria</taxon>
        <taxon>Rhodobacterales</taxon>
        <taxon>Paracoccaceae</taxon>
        <taxon>Paracoccus</taxon>
    </lineage>
</organism>
<accession>A0ABV7R2T9</accession>
<protein>
    <submittedName>
        <fullName evidence="2">Uncharacterized protein</fullName>
    </submittedName>
</protein>
<gene>
    <name evidence="2" type="ORF">ACFOMH_09525</name>
</gene>
<comment type="caution">
    <text evidence="2">The sequence shown here is derived from an EMBL/GenBank/DDBJ whole genome shotgun (WGS) entry which is preliminary data.</text>
</comment>
<dbReference type="RefSeq" id="WP_377744126.1">
    <property type="nucleotide sequence ID" value="NZ_JBHRXJ010000005.1"/>
</dbReference>
<dbReference type="Proteomes" id="UP001595721">
    <property type="component" value="Unassembled WGS sequence"/>
</dbReference>
<keyword evidence="1" id="KW-0732">Signal</keyword>
<keyword evidence="3" id="KW-1185">Reference proteome</keyword>